<dbReference type="AlphaFoldDB" id="A0AAC9BEQ3"/>
<proteinExistence type="predicted"/>
<evidence type="ECO:0000256" key="1">
    <source>
        <dbReference type="SAM" id="MobiDB-lite"/>
    </source>
</evidence>
<evidence type="ECO:0000313" key="2">
    <source>
        <dbReference type="EMBL" id="ANH72852.1"/>
    </source>
</evidence>
<protein>
    <submittedName>
        <fullName evidence="2">Uncharacterized protein</fullName>
    </submittedName>
</protein>
<evidence type="ECO:0000313" key="3">
    <source>
        <dbReference type="Proteomes" id="UP000077927"/>
    </source>
</evidence>
<accession>A0AAC9BEQ3</accession>
<reference evidence="2 3" key="1">
    <citation type="submission" date="2015-09" db="EMBL/GenBank/DDBJ databases">
        <authorList>
            <person name="Xu Y."/>
            <person name="Nagy A."/>
            <person name="Liu N.T."/>
            <person name="Nou X."/>
        </authorList>
    </citation>
    <scope>NUCLEOTIDE SEQUENCE [LARGE SCALE GENOMIC DNA]</scope>
    <source>
        <strain evidence="2 3">FC1138</strain>
    </source>
</reference>
<sequence>MGTASITGPRSGRAVGSWTGSRRSTVLAGIRAGEAACPPSHSRRNSGWLDRPRGALLFLREMAGTRDVRLPLRGQRRLAHRLWGGAPCFPFNCRWCCGHQDGSEFTVKYPPSRQKTGKDGQSCCALAAACGLQRDCASVWRTGAIDMMG</sequence>
<name>A0AAC9BEQ3_9RALS</name>
<dbReference type="KEGG" id="rin:ACS15_2645"/>
<dbReference type="EMBL" id="CP012605">
    <property type="protein sequence ID" value="ANH72852.1"/>
    <property type="molecule type" value="Genomic_DNA"/>
</dbReference>
<gene>
    <name evidence="2" type="ORF">ACS15_2645</name>
</gene>
<dbReference type="Proteomes" id="UP000077927">
    <property type="component" value="Chromosome 1"/>
</dbReference>
<organism evidence="2 3">
    <name type="scientific">Ralstonia insidiosa</name>
    <dbReference type="NCBI Taxonomy" id="190721"/>
    <lineage>
        <taxon>Bacteria</taxon>
        <taxon>Pseudomonadati</taxon>
        <taxon>Pseudomonadota</taxon>
        <taxon>Betaproteobacteria</taxon>
        <taxon>Burkholderiales</taxon>
        <taxon>Burkholderiaceae</taxon>
        <taxon>Ralstonia</taxon>
    </lineage>
</organism>
<feature type="region of interest" description="Disordered" evidence="1">
    <location>
        <begin position="1"/>
        <end position="20"/>
    </location>
</feature>